<sequence length="263" mass="30323">MPLRDVNSLSISSLCPVLGSHGGLETIDGDTMPAGYLKYFQKNRRKQYQEQGVPQHRIVSWENQHHSHDWQSYYLVAHREGGQNQVMQLRYFGTIPDDHQSHLNWLRREKFIRNHAAAQLTDYVKRHGYTRFFELSHGVEYIDFKPTAAVAYACALCRLFEVPFAYIICRIDTGLAQTLEEMGAERVSCAFYSDLHQGEVRIMGLRARMMADQYEDLIMFAQIHLQAKGVVYAGQFSDDGQKLNQQRYTIEVPPGESVRVCVE</sequence>
<proteinExistence type="predicted"/>
<dbReference type="EMBL" id="AP026866">
    <property type="protein sequence ID" value="BDS05481.1"/>
    <property type="molecule type" value="Genomic_DNA"/>
</dbReference>
<protein>
    <submittedName>
        <fullName evidence="1">Uncharacterized protein</fullName>
    </submittedName>
</protein>
<dbReference type="KEGG" id="osu:NT6N_05210"/>
<gene>
    <name evidence="1" type="ORF">NT6N_05210</name>
</gene>
<reference evidence="1" key="1">
    <citation type="submission" date="2024-07" db="EMBL/GenBank/DDBJ databases">
        <title>Complete genome sequence of Verrucomicrobiaceae bacterium NT6N.</title>
        <authorList>
            <person name="Huang C."/>
            <person name="Takami H."/>
            <person name="Hamasaki K."/>
        </authorList>
    </citation>
    <scope>NUCLEOTIDE SEQUENCE</scope>
    <source>
        <strain evidence="1">NT6N</strain>
    </source>
</reference>
<dbReference type="AlphaFoldDB" id="A0AAT9FHL2"/>
<name>A0AAT9FHL2_9BACT</name>
<organism evidence="1">
    <name type="scientific">Oceaniferula spumae</name>
    <dbReference type="NCBI Taxonomy" id="2979115"/>
    <lineage>
        <taxon>Bacteria</taxon>
        <taxon>Pseudomonadati</taxon>
        <taxon>Verrucomicrobiota</taxon>
        <taxon>Verrucomicrobiia</taxon>
        <taxon>Verrucomicrobiales</taxon>
        <taxon>Verrucomicrobiaceae</taxon>
        <taxon>Oceaniferula</taxon>
    </lineage>
</organism>
<accession>A0AAT9FHL2</accession>
<evidence type="ECO:0000313" key="1">
    <source>
        <dbReference type="EMBL" id="BDS05481.1"/>
    </source>
</evidence>